<accession>D6WCR8</accession>
<dbReference type="Gene3D" id="3.30.40.10">
    <property type="entry name" value="Zinc/RING finger domain, C3HC4 (zinc finger)"/>
    <property type="match status" value="1"/>
</dbReference>
<dbReference type="GO" id="GO:0008270">
    <property type="term" value="F:zinc ion binding"/>
    <property type="evidence" value="ECO:0007669"/>
    <property type="project" value="UniProtKB-KW"/>
</dbReference>
<dbReference type="OrthoDB" id="4788989at2759"/>
<comment type="pathway">
    <text evidence="2">Protein modification; protein ubiquitination.</text>
</comment>
<proteinExistence type="inferred from homology"/>
<reference evidence="12 13" key="2">
    <citation type="journal article" date="2010" name="Nucleic Acids Res.">
        <title>BeetleBase in 2010: revisions to provide comprehensive genomic information for Tribolium castaneum.</title>
        <authorList>
            <person name="Kim H.S."/>
            <person name="Murphy T."/>
            <person name="Xia J."/>
            <person name="Caragea D."/>
            <person name="Park Y."/>
            <person name="Beeman R.W."/>
            <person name="Lorenzen M.D."/>
            <person name="Butcher S."/>
            <person name="Manak J.R."/>
            <person name="Brown S.J."/>
        </authorList>
    </citation>
    <scope>GENOME REANNOTATION</scope>
    <source>
        <strain evidence="12 13">Georgia GA2</strain>
    </source>
</reference>
<evidence type="ECO:0000256" key="4">
    <source>
        <dbReference type="ARBA" id="ARBA00012483"/>
    </source>
</evidence>
<dbReference type="GO" id="GO:0043161">
    <property type="term" value="P:proteasome-mediated ubiquitin-dependent protein catabolic process"/>
    <property type="evidence" value="ECO:0000318"/>
    <property type="project" value="GO_Central"/>
</dbReference>
<evidence type="ECO:0000256" key="8">
    <source>
        <dbReference type="ARBA" id="ARBA00022786"/>
    </source>
</evidence>
<evidence type="ECO:0000256" key="6">
    <source>
        <dbReference type="ARBA" id="ARBA00022723"/>
    </source>
</evidence>
<dbReference type="Proteomes" id="UP000007266">
    <property type="component" value="Linkage group 2"/>
</dbReference>
<dbReference type="GO" id="GO:0031624">
    <property type="term" value="F:ubiquitin conjugating enzyme binding"/>
    <property type="evidence" value="ECO:0000318"/>
    <property type="project" value="GO_Central"/>
</dbReference>
<protein>
    <recommendedName>
        <fullName evidence="4">RING-type E3 ubiquitin transferase</fullName>
        <ecNumber evidence="4">2.3.2.27</ecNumber>
    </recommendedName>
</protein>
<evidence type="ECO:0000256" key="5">
    <source>
        <dbReference type="ARBA" id="ARBA00022679"/>
    </source>
</evidence>
<dbReference type="PROSITE" id="PS51081">
    <property type="entry name" value="ZF_SIAH"/>
    <property type="match status" value="1"/>
</dbReference>
<dbReference type="STRING" id="7070.D6WCR8"/>
<dbReference type="Pfam" id="PF21361">
    <property type="entry name" value="Sina_ZnF"/>
    <property type="match status" value="1"/>
</dbReference>
<dbReference type="InterPro" id="IPR013083">
    <property type="entry name" value="Znf_RING/FYVE/PHD"/>
</dbReference>
<dbReference type="Pfam" id="PF21362">
    <property type="entry name" value="Sina_RING"/>
    <property type="match status" value="1"/>
</dbReference>
<evidence type="ECO:0000259" key="11">
    <source>
        <dbReference type="PROSITE" id="PS51081"/>
    </source>
</evidence>
<name>D6WCR8_TRICA</name>
<dbReference type="PANTHER" id="PTHR45877:SF2">
    <property type="entry name" value="E3 UBIQUITIN-PROTEIN LIGASE SINA-RELATED"/>
    <property type="match status" value="1"/>
</dbReference>
<keyword evidence="6" id="KW-0479">Metal-binding</keyword>
<gene>
    <name evidence="12" type="primary">AUGUSTUS-3.0.2_04464</name>
    <name evidence="12" type="ORF">TcasGA2_TC004464</name>
</gene>
<dbReference type="UniPathway" id="UPA00143"/>
<dbReference type="EMBL" id="KQ971311">
    <property type="protein sequence ID" value="EEZ98854.2"/>
    <property type="molecule type" value="Genomic_DNA"/>
</dbReference>
<feature type="domain" description="SIAH-type" evidence="11">
    <location>
        <begin position="312"/>
        <end position="368"/>
    </location>
</feature>
<evidence type="ECO:0000256" key="2">
    <source>
        <dbReference type="ARBA" id="ARBA00004906"/>
    </source>
</evidence>
<dbReference type="eggNOG" id="KOG3002">
    <property type="taxonomic scope" value="Eukaryota"/>
</dbReference>
<evidence type="ECO:0000256" key="1">
    <source>
        <dbReference type="ARBA" id="ARBA00000900"/>
    </source>
</evidence>
<keyword evidence="7 10" id="KW-0863">Zinc-finger</keyword>
<keyword evidence="5" id="KW-0808">Transferase</keyword>
<dbReference type="OMA" id="SFNETHR"/>
<reference evidence="12 13" key="1">
    <citation type="journal article" date="2008" name="Nature">
        <title>The genome of the model beetle and pest Tribolium castaneum.</title>
        <authorList>
            <consortium name="Tribolium Genome Sequencing Consortium"/>
            <person name="Richards S."/>
            <person name="Gibbs R.A."/>
            <person name="Weinstock G.M."/>
            <person name="Brown S.J."/>
            <person name="Denell R."/>
            <person name="Beeman R.W."/>
            <person name="Gibbs R."/>
            <person name="Beeman R.W."/>
            <person name="Brown S.J."/>
            <person name="Bucher G."/>
            <person name="Friedrich M."/>
            <person name="Grimmelikhuijzen C.J."/>
            <person name="Klingler M."/>
            <person name="Lorenzen M."/>
            <person name="Richards S."/>
            <person name="Roth S."/>
            <person name="Schroder R."/>
            <person name="Tautz D."/>
            <person name="Zdobnov E.M."/>
            <person name="Muzny D."/>
            <person name="Gibbs R.A."/>
            <person name="Weinstock G.M."/>
            <person name="Attaway T."/>
            <person name="Bell S."/>
            <person name="Buhay C.J."/>
            <person name="Chandrabose M.N."/>
            <person name="Chavez D."/>
            <person name="Clerk-Blankenburg K.P."/>
            <person name="Cree A."/>
            <person name="Dao M."/>
            <person name="Davis C."/>
            <person name="Chacko J."/>
            <person name="Dinh H."/>
            <person name="Dugan-Rocha S."/>
            <person name="Fowler G."/>
            <person name="Garner T.T."/>
            <person name="Garnes J."/>
            <person name="Gnirke A."/>
            <person name="Hawes A."/>
            <person name="Hernandez J."/>
            <person name="Hines S."/>
            <person name="Holder M."/>
            <person name="Hume J."/>
            <person name="Jhangiani S.N."/>
            <person name="Joshi V."/>
            <person name="Khan Z.M."/>
            <person name="Jackson L."/>
            <person name="Kovar C."/>
            <person name="Kowis A."/>
            <person name="Lee S."/>
            <person name="Lewis L.R."/>
            <person name="Margolis J."/>
            <person name="Morgan M."/>
            <person name="Nazareth L.V."/>
            <person name="Nguyen N."/>
            <person name="Okwuonu G."/>
            <person name="Parker D."/>
            <person name="Richards S."/>
            <person name="Ruiz S.J."/>
            <person name="Santibanez J."/>
            <person name="Savard J."/>
            <person name="Scherer S.E."/>
            <person name="Schneider B."/>
            <person name="Sodergren E."/>
            <person name="Tautz D."/>
            <person name="Vattahil S."/>
            <person name="Villasana D."/>
            <person name="White C.S."/>
            <person name="Wright R."/>
            <person name="Park Y."/>
            <person name="Beeman R.W."/>
            <person name="Lord J."/>
            <person name="Oppert B."/>
            <person name="Lorenzen M."/>
            <person name="Brown S."/>
            <person name="Wang L."/>
            <person name="Savard J."/>
            <person name="Tautz D."/>
            <person name="Richards S."/>
            <person name="Weinstock G."/>
            <person name="Gibbs R.A."/>
            <person name="Liu Y."/>
            <person name="Worley K."/>
            <person name="Weinstock G."/>
            <person name="Elsik C.G."/>
            <person name="Reese J.T."/>
            <person name="Elhaik E."/>
            <person name="Landan G."/>
            <person name="Graur D."/>
            <person name="Arensburger P."/>
            <person name="Atkinson P."/>
            <person name="Beeman R.W."/>
            <person name="Beidler J."/>
            <person name="Brown S.J."/>
            <person name="Demuth J.P."/>
            <person name="Drury D.W."/>
            <person name="Du Y.Z."/>
            <person name="Fujiwara H."/>
            <person name="Lorenzen M."/>
            <person name="Maselli V."/>
            <person name="Osanai M."/>
            <person name="Park Y."/>
            <person name="Robertson H.M."/>
            <person name="Tu Z."/>
            <person name="Wang J.J."/>
            <person name="Wang S."/>
            <person name="Richards S."/>
            <person name="Song H."/>
            <person name="Zhang L."/>
            <person name="Sodergren E."/>
            <person name="Werner D."/>
            <person name="Stanke M."/>
            <person name="Morgenstern B."/>
            <person name="Solovyev V."/>
            <person name="Kosarev P."/>
            <person name="Brown G."/>
            <person name="Chen H.C."/>
            <person name="Ermolaeva O."/>
            <person name="Hlavina W."/>
            <person name="Kapustin Y."/>
            <person name="Kiryutin B."/>
            <person name="Kitts P."/>
            <person name="Maglott D."/>
            <person name="Pruitt K."/>
            <person name="Sapojnikov V."/>
            <person name="Souvorov A."/>
            <person name="Mackey A.J."/>
            <person name="Waterhouse R.M."/>
            <person name="Wyder S."/>
            <person name="Zdobnov E.M."/>
            <person name="Zdobnov E.M."/>
            <person name="Wyder S."/>
            <person name="Kriventseva E.V."/>
            <person name="Kadowaki T."/>
            <person name="Bork P."/>
            <person name="Aranda M."/>
            <person name="Bao R."/>
            <person name="Beermann A."/>
            <person name="Berns N."/>
            <person name="Bolognesi R."/>
            <person name="Bonneton F."/>
            <person name="Bopp D."/>
            <person name="Brown S.J."/>
            <person name="Bucher G."/>
            <person name="Butts T."/>
            <person name="Chaumot A."/>
            <person name="Denell R.E."/>
            <person name="Ferrier D.E."/>
            <person name="Friedrich M."/>
            <person name="Gordon C.M."/>
            <person name="Jindra M."/>
            <person name="Klingler M."/>
            <person name="Lan Q."/>
            <person name="Lattorff H.M."/>
            <person name="Laudet V."/>
            <person name="von Levetsow C."/>
            <person name="Liu Z."/>
            <person name="Lutz R."/>
            <person name="Lynch J.A."/>
            <person name="da Fonseca R.N."/>
            <person name="Posnien N."/>
            <person name="Reuter R."/>
            <person name="Roth S."/>
            <person name="Savard J."/>
            <person name="Schinko J.B."/>
            <person name="Schmitt C."/>
            <person name="Schoppmeier M."/>
            <person name="Schroder R."/>
            <person name="Shippy T.D."/>
            <person name="Simonnet F."/>
            <person name="Marques-Souza H."/>
            <person name="Tautz D."/>
            <person name="Tomoyasu Y."/>
            <person name="Trauner J."/>
            <person name="Van der Zee M."/>
            <person name="Vervoort M."/>
            <person name="Wittkopp N."/>
            <person name="Wimmer E.A."/>
            <person name="Yang X."/>
            <person name="Jones A.K."/>
            <person name="Sattelle D.B."/>
            <person name="Ebert P.R."/>
            <person name="Nelson D."/>
            <person name="Scott J.G."/>
            <person name="Beeman R.W."/>
            <person name="Muthukrishnan S."/>
            <person name="Kramer K.J."/>
            <person name="Arakane Y."/>
            <person name="Beeman R.W."/>
            <person name="Zhu Q."/>
            <person name="Hogenkamp D."/>
            <person name="Dixit R."/>
            <person name="Oppert B."/>
            <person name="Jiang H."/>
            <person name="Zou Z."/>
            <person name="Marshall J."/>
            <person name="Elpidina E."/>
            <person name="Vinokurov K."/>
            <person name="Oppert C."/>
            <person name="Zou Z."/>
            <person name="Evans J."/>
            <person name="Lu Z."/>
            <person name="Zhao P."/>
            <person name="Sumathipala N."/>
            <person name="Altincicek B."/>
            <person name="Vilcinskas A."/>
            <person name="Williams M."/>
            <person name="Hultmark D."/>
            <person name="Hetru C."/>
            <person name="Jiang H."/>
            <person name="Grimmelikhuijzen C.J."/>
            <person name="Hauser F."/>
            <person name="Cazzamali G."/>
            <person name="Williamson M."/>
            <person name="Park Y."/>
            <person name="Li B."/>
            <person name="Tanaka Y."/>
            <person name="Predel R."/>
            <person name="Neupert S."/>
            <person name="Schachtner J."/>
            <person name="Verleyen P."/>
            <person name="Raible F."/>
            <person name="Bork P."/>
            <person name="Friedrich M."/>
            <person name="Walden K.K."/>
            <person name="Robertson H.M."/>
            <person name="Angeli S."/>
            <person name="Foret S."/>
            <person name="Bucher G."/>
            <person name="Schuetz S."/>
            <person name="Maleszka R."/>
            <person name="Wimmer E.A."/>
            <person name="Beeman R.W."/>
            <person name="Lorenzen M."/>
            <person name="Tomoyasu Y."/>
            <person name="Miller S.C."/>
            <person name="Grossmann D."/>
            <person name="Bucher G."/>
        </authorList>
    </citation>
    <scope>NUCLEOTIDE SEQUENCE [LARGE SCALE GENOMIC DNA]</scope>
    <source>
        <strain evidence="12 13">Georgia GA2</strain>
    </source>
</reference>
<dbReference type="InterPro" id="IPR049548">
    <property type="entry name" value="Sina-like_RING"/>
</dbReference>
<dbReference type="KEGG" id="tca:661914"/>
<dbReference type="EC" id="2.3.2.27" evidence="4"/>
<sequence length="472" mass="55227">MLSQSCDNNSHREFDATNSFSMAVIYSCPAHKQLLCSWEGYASDIKHHFEKEHCNLLSYTNFVDIDLEQLPQNKLLFLDGKIYLMQNSLNDKGLVIRLRYLGSKEVASKLRFNITVSVNQILYKYEPSRYFSCIVPRTGGWEINLQSLQTFHQDLKLIQCCVLIEENQRLERKFSDVSLKINNKFIEKNAIDETEANYLDAINRIENRLSFLKSNRNSDDFMDKISQLNFSILEEPFQEKEDFKSDYSESLPNIPEEINLTCSSCALDMLPPIYLCKKGHNVCSWCKASPCKICSEAVTIERNRDLENISRTHLHQCRYFSDGCNERLLYNEVRVHEAKCNFCKYKCSICPYLGRFDHFYNHLKVVHSSIKVVQTTRCSFPKNTNMFLVNKSIGIFYCQSETDDNCLIWRATFCGPKERQFFCEITFKGSKYKEAIFLKRRENVYEIKKSIDELKKMKAKEKYAALSVTTYE</sequence>
<evidence type="ECO:0000256" key="3">
    <source>
        <dbReference type="ARBA" id="ARBA00009119"/>
    </source>
</evidence>
<dbReference type="HOGENOM" id="CLU_566545_0_0_1"/>
<dbReference type="GO" id="GO:0005737">
    <property type="term" value="C:cytoplasm"/>
    <property type="evidence" value="ECO:0000318"/>
    <property type="project" value="GO_Central"/>
</dbReference>
<dbReference type="AlphaFoldDB" id="D6WCR8"/>
<evidence type="ECO:0000256" key="9">
    <source>
        <dbReference type="ARBA" id="ARBA00022833"/>
    </source>
</evidence>
<keyword evidence="8" id="KW-0833">Ubl conjugation pathway</keyword>
<dbReference type="InterPro" id="IPR004162">
    <property type="entry name" value="SINA-like_animal"/>
</dbReference>
<comment type="similarity">
    <text evidence="3">Belongs to the SINA (Seven in absentia) family.</text>
</comment>
<keyword evidence="9" id="KW-0862">Zinc</keyword>
<organism evidence="12 13">
    <name type="scientific">Tribolium castaneum</name>
    <name type="common">Red flour beetle</name>
    <dbReference type="NCBI Taxonomy" id="7070"/>
    <lineage>
        <taxon>Eukaryota</taxon>
        <taxon>Metazoa</taxon>
        <taxon>Ecdysozoa</taxon>
        <taxon>Arthropoda</taxon>
        <taxon>Hexapoda</taxon>
        <taxon>Insecta</taxon>
        <taxon>Pterygota</taxon>
        <taxon>Neoptera</taxon>
        <taxon>Endopterygota</taxon>
        <taxon>Coleoptera</taxon>
        <taxon>Polyphaga</taxon>
        <taxon>Cucujiformia</taxon>
        <taxon>Tenebrionidae</taxon>
        <taxon>Tenebrionidae incertae sedis</taxon>
        <taxon>Tribolium</taxon>
    </lineage>
</organism>
<dbReference type="PANTHER" id="PTHR45877">
    <property type="entry name" value="E3 UBIQUITIN-PROTEIN LIGASE SIAH2"/>
    <property type="match status" value="1"/>
</dbReference>
<evidence type="ECO:0000256" key="10">
    <source>
        <dbReference type="PROSITE-ProRule" id="PRU00455"/>
    </source>
</evidence>
<evidence type="ECO:0000313" key="12">
    <source>
        <dbReference type="EMBL" id="EEZ98854.2"/>
    </source>
</evidence>
<evidence type="ECO:0000256" key="7">
    <source>
        <dbReference type="ARBA" id="ARBA00022771"/>
    </source>
</evidence>
<dbReference type="SUPFAM" id="SSF49599">
    <property type="entry name" value="TRAF domain-like"/>
    <property type="match status" value="1"/>
</dbReference>
<evidence type="ECO:0000313" key="13">
    <source>
        <dbReference type="Proteomes" id="UP000007266"/>
    </source>
</evidence>
<dbReference type="GO" id="GO:0016567">
    <property type="term" value="P:protein ubiquitination"/>
    <property type="evidence" value="ECO:0007669"/>
    <property type="project" value="UniProtKB-UniPathway"/>
</dbReference>
<keyword evidence="13" id="KW-1185">Reference proteome</keyword>
<comment type="catalytic activity">
    <reaction evidence="1">
        <text>S-ubiquitinyl-[E2 ubiquitin-conjugating enzyme]-L-cysteine + [acceptor protein]-L-lysine = [E2 ubiquitin-conjugating enzyme]-L-cysteine + N(6)-ubiquitinyl-[acceptor protein]-L-lysine.</text>
        <dbReference type="EC" id="2.3.2.27"/>
    </reaction>
</comment>
<dbReference type="GO" id="GO:0061630">
    <property type="term" value="F:ubiquitin protein ligase activity"/>
    <property type="evidence" value="ECO:0000318"/>
    <property type="project" value="GO_Central"/>
</dbReference>
<dbReference type="InterPro" id="IPR013010">
    <property type="entry name" value="Znf_SIAH"/>
</dbReference>